<dbReference type="EMBL" id="MQWD01000001">
    <property type="protein sequence ID" value="PAP76947.1"/>
    <property type="molecule type" value="Genomic_DNA"/>
</dbReference>
<dbReference type="InterPro" id="IPR044068">
    <property type="entry name" value="CB"/>
</dbReference>
<feature type="domain" description="Tyr recombinase" evidence="7">
    <location>
        <begin position="179"/>
        <end position="374"/>
    </location>
</feature>
<keyword evidence="3 5" id="KW-0238">DNA-binding</keyword>
<dbReference type="InterPro" id="IPR004107">
    <property type="entry name" value="Integrase_SAM-like_N"/>
</dbReference>
<accession>A0A271J0V7</accession>
<evidence type="ECO:0000313" key="9">
    <source>
        <dbReference type="EMBL" id="PAP76947.1"/>
    </source>
</evidence>
<dbReference type="PROSITE" id="PS51900">
    <property type="entry name" value="CB"/>
    <property type="match status" value="1"/>
</dbReference>
<dbReference type="InterPro" id="IPR050090">
    <property type="entry name" value="Tyrosine_recombinase_XerCD"/>
</dbReference>
<evidence type="ECO:0000256" key="1">
    <source>
        <dbReference type="ARBA" id="ARBA00008857"/>
    </source>
</evidence>
<comment type="similarity">
    <text evidence="1">Belongs to the 'phage' integrase family.</text>
</comment>
<evidence type="ECO:0000256" key="2">
    <source>
        <dbReference type="ARBA" id="ARBA00022908"/>
    </source>
</evidence>
<dbReference type="PANTHER" id="PTHR30349">
    <property type="entry name" value="PHAGE INTEGRASE-RELATED"/>
    <property type="match status" value="1"/>
</dbReference>
<dbReference type="Pfam" id="PF02899">
    <property type="entry name" value="Phage_int_SAM_1"/>
    <property type="match status" value="1"/>
</dbReference>
<evidence type="ECO:0008006" key="11">
    <source>
        <dbReference type="Google" id="ProtNLM"/>
    </source>
</evidence>
<dbReference type="InterPro" id="IPR002104">
    <property type="entry name" value="Integrase_catalytic"/>
</dbReference>
<evidence type="ECO:0000256" key="6">
    <source>
        <dbReference type="SAM" id="MobiDB-lite"/>
    </source>
</evidence>
<dbReference type="InterPro" id="IPR013762">
    <property type="entry name" value="Integrase-like_cat_sf"/>
</dbReference>
<protein>
    <recommendedName>
        <fullName evidence="11">Tyr recombinase domain-containing protein</fullName>
    </recommendedName>
</protein>
<dbReference type="RefSeq" id="WP_095510618.1">
    <property type="nucleotide sequence ID" value="NZ_MQWD01000001.1"/>
</dbReference>
<feature type="region of interest" description="Disordered" evidence="6">
    <location>
        <begin position="157"/>
        <end position="179"/>
    </location>
</feature>
<keyword evidence="4" id="KW-0233">DNA recombination</keyword>
<dbReference type="GO" id="GO:0015074">
    <property type="term" value="P:DNA integration"/>
    <property type="evidence" value="ECO:0007669"/>
    <property type="project" value="UniProtKB-KW"/>
</dbReference>
<feature type="domain" description="Core-binding (CB)" evidence="8">
    <location>
        <begin position="73"/>
        <end position="151"/>
    </location>
</feature>
<dbReference type="GO" id="GO:0003677">
    <property type="term" value="F:DNA binding"/>
    <property type="evidence" value="ECO:0007669"/>
    <property type="project" value="UniProtKB-UniRule"/>
</dbReference>
<dbReference type="AlphaFoldDB" id="A0A271J0V7"/>
<evidence type="ECO:0000313" key="10">
    <source>
        <dbReference type="Proteomes" id="UP000216339"/>
    </source>
</evidence>
<keyword evidence="2" id="KW-0229">DNA integration</keyword>
<dbReference type="GO" id="GO:0006310">
    <property type="term" value="P:DNA recombination"/>
    <property type="evidence" value="ECO:0007669"/>
    <property type="project" value="UniProtKB-KW"/>
</dbReference>
<dbReference type="CDD" id="cd00397">
    <property type="entry name" value="DNA_BRE_C"/>
    <property type="match status" value="1"/>
</dbReference>
<sequence>MSSLVKSKSGQYYLQFYRDDRRPKRRQVPLKTSSKRTATRVRSHVDELFLRGEFDPWETTDFVAATEPDGNVVGYDAAVVLFLASRGGRSERTVESYRNTLRSLGRSLPKGARAHEVTRDDVLRWVRSGRGNVTTQHSMARHASVFFRWAAEEGGITDNTGRPVENPTRNLRLPPMPRKSPKWIRPEEVRLILEALPTTGQATTDGTHWLYPIIRSNVVLGLRASEVCRLVWREVDLELGELAVFTTKGHSERVVPVSSVVRQELGRIRSWSRSECGREPGGDEHVFRTSPEAGRLCPRYLSRQFKRYVRAALPEHRARVVNFHSTRHSAASYLAQAGKTAELIREYMGHASVATTYKYVHLEREAVHKESVGVFDRLAL</sequence>
<dbReference type="InterPro" id="IPR010998">
    <property type="entry name" value="Integrase_recombinase_N"/>
</dbReference>
<organism evidence="9 10">
    <name type="scientific">Rubrivirga marina</name>
    <dbReference type="NCBI Taxonomy" id="1196024"/>
    <lineage>
        <taxon>Bacteria</taxon>
        <taxon>Pseudomonadati</taxon>
        <taxon>Rhodothermota</taxon>
        <taxon>Rhodothermia</taxon>
        <taxon>Rhodothermales</taxon>
        <taxon>Rubricoccaceae</taxon>
        <taxon>Rubrivirga</taxon>
    </lineage>
</organism>
<dbReference type="InterPro" id="IPR011010">
    <property type="entry name" value="DNA_brk_join_enz"/>
</dbReference>
<evidence type="ECO:0000256" key="5">
    <source>
        <dbReference type="PROSITE-ProRule" id="PRU01248"/>
    </source>
</evidence>
<dbReference type="SUPFAM" id="SSF56349">
    <property type="entry name" value="DNA breaking-rejoining enzymes"/>
    <property type="match status" value="1"/>
</dbReference>
<dbReference type="PROSITE" id="PS51898">
    <property type="entry name" value="TYR_RECOMBINASE"/>
    <property type="match status" value="1"/>
</dbReference>
<proteinExistence type="inferred from homology"/>
<gene>
    <name evidence="9" type="ORF">BSZ37_11145</name>
</gene>
<name>A0A271J0V7_9BACT</name>
<evidence type="ECO:0000256" key="3">
    <source>
        <dbReference type="ARBA" id="ARBA00023125"/>
    </source>
</evidence>
<reference evidence="9 10" key="1">
    <citation type="submission" date="2016-11" db="EMBL/GenBank/DDBJ databases">
        <title>Study of marine rhodopsin-containing bacteria.</title>
        <authorList>
            <person name="Yoshizawa S."/>
            <person name="Kumagai Y."/>
            <person name="Kogure K."/>
        </authorList>
    </citation>
    <scope>NUCLEOTIDE SEQUENCE [LARGE SCALE GENOMIC DNA]</scope>
    <source>
        <strain evidence="9 10">SAORIC-28</strain>
    </source>
</reference>
<evidence type="ECO:0000259" key="8">
    <source>
        <dbReference type="PROSITE" id="PS51900"/>
    </source>
</evidence>
<evidence type="ECO:0000256" key="4">
    <source>
        <dbReference type="ARBA" id="ARBA00023172"/>
    </source>
</evidence>
<comment type="caution">
    <text evidence="9">The sequence shown here is derived from an EMBL/GenBank/DDBJ whole genome shotgun (WGS) entry which is preliminary data.</text>
</comment>
<dbReference type="Pfam" id="PF00589">
    <property type="entry name" value="Phage_integrase"/>
    <property type="match status" value="1"/>
</dbReference>
<dbReference type="Proteomes" id="UP000216339">
    <property type="component" value="Unassembled WGS sequence"/>
</dbReference>
<keyword evidence="10" id="KW-1185">Reference proteome</keyword>
<dbReference type="Gene3D" id="1.10.443.10">
    <property type="entry name" value="Intergrase catalytic core"/>
    <property type="match status" value="1"/>
</dbReference>
<dbReference type="Gene3D" id="1.10.150.130">
    <property type="match status" value="1"/>
</dbReference>
<dbReference type="OrthoDB" id="9801717at2"/>
<evidence type="ECO:0000259" key="7">
    <source>
        <dbReference type="PROSITE" id="PS51898"/>
    </source>
</evidence>
<dbReference type="PANTHER" id="PTHR30349:SF64">
    <property type="entry name" value="PROPHAGE INTEGRASE INTD-RELATED"/>
    <property type="match status" value="1"/>
</dbReference>